<feature type="repeat" description="ANK" evidence="4">
    <location>
        <begin position="142"/>
        <end position="175"/>
    </location>
</feature>
<dbReference type="Pfam" id="PF00023">
    <property type="entry name" value="Ank"/>
    <property type="match status" value="1"/>
</dbReference>
<dbReference type="SUPFAM" id="SSF48403">
    <property type="entry name" value="Ankyrin repeat"/>
    <property type="match status" value="1"/>
</dbReference>
<keyword evidence="8" id="KW-0012">Acyltransferase</keyword>
<evidence type="ECO:0000256" key="5">
    <source>
        <dbReference type="SAM" id="MobiDB-lite"/>
    </source>
</evidence>
<dbReference type="PROSITE" id="PS50088">
    <property type="entry name" value="ANK_REPEAT"/>
    <property type="match status" value="2"/>
</dbReference>
<dbReference type="EC" id="2.3.2.26" evidence="8"/>
<dbReference type="InterPro" id="IPR002110">
    <property type="entry name" value="Ankyrin_rpt"/>
</dbReference>
<dbReference type="GO" id="GO:0061630">
    <property type="term" value="F:ubiquitin protein ligase activity"/>
    <property type="evidence" value="ECO:0007669"/>
    <property type="project" value="UniProtKB-EC"/>
</dbReference>
<evidence type="ECO:0000256" key="4">
    <source>
        <dbReference type="PROSITE-ProRule" id="PRU00023"/>
    </source>
</evidence>
<dbReference type="Gene3D" id="1.25.40.20">
    <property type="entry name" value="Ankyrin repeat-containing domain"/>
    <property type="match status" value="3"/>
</dbReference>
<dbReference type="Gene3D" id="1.10.1410.40">
    <property type="match status" value="1"/>
</dbReference>
<dbReference type="InterPro" id="IPR046906">
    <property type="entry name" value="Mab-21_HhH/H2TH-like"/>
</dbReference>
<proteinExistence type="inferred from homology"/>
<sequence length="842" mass="94955">MADDFPLHDALQSNDIETVEECLKDGEDPNRINDMGDAPLHCVYYKDKDGAYEMVQLLLTGGADMLIRDGAGRLPFQKALDAANKKACQTFVHEGFSLQKSHRMRNGTYEVLSIVHGKIFTIEVLQVLVDLGVDLSATLSSRGENLLHKAIEQGASIETIQFLIRAGISVNSRNSLGMTPLHIMWRMLYAIHDRDAELLSKIVKLFVSEGYDINSQDMFGRALLHYVTAQTRTIVERGQTSLLQFIIDHHGTNVNIKDRNGVSPLHLACRDRTRTAKVLIKNDCLVDIADNNGATPDNSGRTPLQWARCFGYVQLIDLFEDFFRSLSKGFKRERLPDVFPLRESGEFDSYKMQEVENMQSEDFSLNTDPSKTLQKLLNSPIIGKLPKITETKDVKNAVIKVMERVADEVSKTCPLFTFCSEISGSISEKTKCGSPDEFDFLCTMDKFSKCFQEPTVASSPSLFCRLQIKPDLCLPDHKIIQYVDKNNSLRSSQLILDFIGVLNEAILEKEIWDDISALAPVSNCLKQANNTVKITLKWHGQVYRDLLINVDIVPVLHFPNFWPPNVSESALLNSQIKKQGVHVIMGMHGESLKSGEKHFRLSFSLAETKIFEALPEWVRLSYILAKAVRSSYTCPGIAHSRIETVQEQPSGSRCDDDDDDGDDDDDDDDNDAASDEDNDADDDDDDDDADDDDDDNDAASDEDNDADDDDDDDNDFSSAEEVISSYFLKNALFTLVNKAYQKEVDLDVQNSSEDQVIIWAKHIYDFIENCLEQEKLPSFFVPGANLLENTSYKKDQHSDVFHGEVAMDAYQMHDENKESEDKMKDHLRKPFIKMLKGILQSH</sequence>
<dbReference type="EMBL" id="MU826866">
    <property type="protein sequence ID" value="KAJ7370369.1"/>
    <property type="molecule type" value="Genomic_DNA"/>
</dbReference>
<evidence type="ECO:0000313" key="8">
    <source>
        <dbReference type="EMBL" id="KAJ7370369.1"/>
    </source>
</evidence>
<evidence type="ECO:0000256" key="3">
    <source>
        <dbReference type="ARBA" id="ARBA00023043"/>
    </source>
</evidence>
<dbReference type="GO" id="GO:0016779">
    <property type="term" value="F:nucleotidyltransferase activity"/>
    <property type="evidence" value="ECO:0007669"/>
    <property type="project" value="UniProtKB-ARBA"/>
</dbReference>
<reference evidence="8" key="1">
    <citation type="submission" date="2023-01" db="EMBL/GenBank/DDBJ databases">
        <title>Genome assembly of the deep-sea coral Lophelia pertusa.</title>
        <authorList>
            <person name="Herrera S."/>
            <person name="Cordes E."/>
        </authorList>
    </citation>
    <scope>NUCLEOTIDE SEQUENCE</scope>
    <source>
        <strain evidence="8">USNM1676648</strain>
        <tissue evidence="8">Polyp</tissue>
    </source>
</reference>
<evidence type="ECO:0000259" key="7">
    <source>
        <dbReference type="Pfam" id="PF20266"/>
    </source>
</evidence>
<gene>
    <name evidence="8" type="primary">HACE1_4</name>
    <name evidence="8" type="ORF">OS493_032545</name>
</gene>
<dbReference type="SMART" id="SM01265">
    <property type="entry name" value="Mab-21"/>
    <property type="match status" value="1"/>
</dbReference>
<comment type="caution">
    <text evidence="8">The sequence shown here is derived from an EMBL/GenBank/DDBJ whole genome shotgun (WGS) entry which is preliminary data.</text>
</comment>
<keyword evidence="3 4" id="KW-0040">ANK repeat</keyword>
<feature type="compositionally biased region" description="Acidic residues" evidence="5">
    <location>
        <begin position="655"/>
        <end position="715"/>
    </location>
</feature>
<dbReference type="InterPro" id="IPR046903">
    <property type="entry name" value="Mab-21-like_nuc_Trfase"/>
</dbReference>
<dbReference type="Pfam" id="PF12796">
    <property type="entry name" value="Ank_2"/>
    <property type="match status" value="2"/>
</dbReference>
<comment type="similarity">
    <text evidence="1">Belongs to the mab-21 family.</text>
</comment>
<evidence type="ECO:0000313" key="9">
    <source>
        <dbReference type="Proteomes" id="UP001163046"/>
    </source>
</evidence>
<feature type="domain" description="Mab-21-like nucleotidyltransferase" evidence="6">
    <location>
        <begin position="428"/>
        <end position="612"/>
    </location>
</feature>
<dbReference type="InterPro" id="IPR036770">
    <property type="entry name" value="Ankyrin_rpt-contain_sf"/>
</dbReference>
<dbReference type="OrthoDB" id="6022754at2759"/>
<feature type="domain" description="Mab-21-like HhH/H2TH-like" evidence="7">
    <location>
        <begin position="718"/>
        <end position="794"/>
    </location>
</feature>
<dbReference type="AlphaFoldDB" id="A0A9W9YX72"/>
<feature type="repeat" description="ANK" evidence="4">
    <location>
        <begin position="35"/>
        <end position="70"/>
    </location>
</feature>
<dbReference type="Gene3D" id="3.30.460.90">
    <property type="match status" value="1"/>
</dbReference>
<keyword evidence="8" id="KW-0808">Transferase</keyword>
<dbReference type="InterPro" id="IPR024810">
    <property type="entry name" value="MAB21L/cGLR"/>
</dbReference>
<feature type="region of interest" description="Disordered" evidence="5">
    <location>
        <begin position="641"/>
        <end position="716"/>
    </location>
</feature>
<evidence type="ECO:0000256" key="2">
    <source>
        <dbReference type="ARBA" id="ARBA00022737"/>
    </source>
</evidence>
<dbReference type="SMART" id="SM00248">
    <property type="entry name" value="ANK"/>
    <property type="match status" value="7"/>
</dbReference>
<evidence type="ECO:0000256" key="1">
    <source>
        <dbReference type="ARBA" id="ARBA00008307"/>
    </source>
</evidence>
<evidence type="ECO:0000259" key="6">
    <source>
        <dbReference type="Pfam" id="PF03281"/>
    </source>
</evidence>
<name>A0A9W9YX72_9CNID</name>
<dbReference type="Pfam" id="PF20266">
    <property type="entry name" value="Mab-21_C"/>
    <property type="match status" value="1"/>
</dbReference>
<dbReference type="PANTHER" id="PTHR24126">
    <property type="entry name" value="ANKYRIN REPEAT, PH AND SEC7 DOMAIN CONTAINING PROTEIN SECG-RELATED"/>
    <property type="match status" value="1"/>
</dbReference>
<dbReference type="Pfam" id="PF03281">
    <property type="entry name" value="Mab-21"/>
    <property type="match status" value="1"/>
</dbReference>
<keyword evidence="9" id="KW-1185">Reference proteome</keyword>
<accession>A0A9W9YX72</accession>
<dbReference type="Proteomes" id="UP001163046">
    <property type="component" value="Unassembled WGS sequence"/>
</dbReference>
<keyword evidence="2" id="KW-0677">Repeat</keyword>
<protein>
    <submittedName>
        <fullName evidence="8">E3 ubiquitin-protein ligase</fullName>
        <ecNumber evidence="8">2.3.2.26</ecNumber>
    </submittedName>
</protein>
<organism evidence="8 9">
    <name type="scientific">Desmophyllum pertusum</name>
    <dbReference type="NCBI Taxonomy" id="174260"/>
    <lineage>
        <taxon>Eukaryota</taxon>
        <taxon>Metazoa</taxon>
        <taxon>Cnidaria</taxon>
        <taxon>Anthozoa</taxon>
        <taxon>Hexacorallia</taxon>
        <taxon>Scleractinia</taxon>
        <taxon>Caryophylliina</taxon>
        <taxon>Caryophylliidae</taxon>
        <taxon>Desmophyllum</taxon>
    </lineage>
</organism>